<name>A0A417Z599_9MICO</name>
<comment type="caution">
    <text evidence="1">The sequence shown here is derived from an EMBL/GenBank/DDBJ whole genome shotgun (WGS) entry which is preliminary data.</text>
</comment>
<evidence type="ECO:0000313" key="2">
    <source>
        <dbReference type="Proteomes" id="UP000285376"/>
    </source>
</evidence>
<evidence type="ECO:0000313" key="1">
    <source>
        <dbReference type="EMBL" id="RHW45687.1"/>
    </source>
</evidence>
<accession>A0A417Z599</accession>
<dbReference type="Proteomes" id="UP000285376">
    <property type="component" value="Unassembled WGS sequence"/>
</dbReference>
<proteinExistence type="predicted"/>
<gene>
    <name evidence="1" type="ORF">D1832_08260</name>
</gene>
<dbReference type="AlphaFoldDB" id="A0A417Z599"/>
<reference evidence="1 2" key="1">
    <citation type="submission" date="2018-08" db="EMBL/GenBank/DDBJ databases">
        <title>Whole genome sequence analysis of Dermacoccus abyssi bacteria isolated from Deep Mariana trench Micromonospora spp reveals genes involved in the environmental adaptation and production of secondary metabolites.</title>
        <authorList>
            <person name="Abdel-Mageed W.M."/>
            <person name="Lehri B."/>
            <person name="Nouioui I."/>
            <person name="Goodfellow I."/>
            <person name="Jaspars M."/>
            <person name="Karlyshev A."/>
        </authorList>
    </citation>
    <scope>NUCLEOTIDE SEQUENCE [LARGE SCALE GENOMIC DNA]</scope>
    <source>
        <strain evidence="1 2">MT1.1</strain>
    </source>
</reference>
<evidence type="ECO:0008006" key="3">
    <source>
        <dbReference type="Google" id="ProtNLM"/>
    </source>
</evidence>
<dbReference type="RefSeq" id="WP_118913441.1">
    <property type="nucleotide sequence ID" value="NZ_CBCRVH010000009.1"/>
</dbReference>
<protein>
    <recommendedName>
        <fullName evidence="3">DNA-directed RNA polymerase subunit beta</fullName>
    </recommendedName>
</protein>
<organism evidence="1 2">
    <name type="scientific">Dermacoccus abyssi</name>
    <dbReference type="NCBI Taxonomy" id="322596"/>
    <lineage>
        <taxon>Bacteria</taxon>
        <taxon>Bacillati</taxon>
        <taxon>Actinomycetota</taxon>
        <taxon>Actinomycetes</taxon>
        <taxon>Micrococcales</taxon>
        <taxon>Dermacoccaceae</taxon>
        <taxon>Dermacoccus</taxon>
    </lineage>
</organism>
<dbReference type="EMBL" id="QWLM01000008">
    <property type="protein sequence ID" value="RHW45687.1"/>
    <property type="molecule type" value="Genomic_DNA"/>
</dbReference>
<sequence>MARAHHKPLFFTDRDFQSFAGAPDPADVTAVAHESAAVLVGAGRTNSDPEVTRRLIALTDEIGLSTLAQLWSGRPAVSLPGAMWRLYTLREWVRRASVEASADYTAGIRHAQVSHAVAGSADPYGPKEIEHLVDRILEGAFTGDFAVALERAAAFCRVVASGRAERAERHDGHDDARADGEARSAALLGDTARDLTKCAAVWRIGSLD</sequence>